<name>A0ABP1G4B3_9CHLO</name>
<evidence type="ECO:0000313" key="3">
    <source>
        <dbReference type="Proteomes" id="UP001497392"/>
    </source>
</evidence>
<accession>A0ABP1G4B3</accession>
<sequence length="402" mass="43971">MALQEREDIPLPFPVAEQQAVSHPGADLGHIEALLSKSWPLSRHQMQEDRESTALSRKKELAKHRAKKRCHSETFSDKPQSSDSAQGTFCKLCECWVPGKQHDRVWHQHVHSTRHRRAVATSNYRQYVLPSKKAAAEELRLQTANSRTPSMGSAARAAAAVRSEHEAQIQGLYADICKEMLHHSGATADYHRLTSRLSPDRLAVAMPYTATRSRSNVGADGSLTFLSASPAQIACLATQLPETHATTLVLSVSSGHALDLAASTAALCLLVSRLRWAPQLQRLQISMLTAIEDGGGGIAQEHTAERHAQLEMRVLRALKDAMQCGPLRLLSLKANYPAKLGHDWADLQAAAAQAPERLRLAFLMGGHNRSFCASPLVNLPDTLLRDILDAAIPASPCKVFLS</sequence>
<comment type="caution">
    <text evidence="2">The sequence shown here is derived from an EMBL/GenBank/DDBJ whole genome shotgun (WGS) entry which is preliminary data.</text>
</comment>
<feature type="region of interest" description="Disordered" evidence="1">
    <location>
        <begin position="63"/>
        <end position="85"/>
    </location>
</feature>
<proteinExistence type="predicted"/>
<keyword evidence="3" id="KW-1185">Reference proteome</keyword>
<reference evidence="2 3" key="1">
    <citation type="submission" date="2024-06" db="EMBL/GenBank/DDBJ databases">
        <authorList>
            <person name="Kraege A."/>
            <person name="Thomma B."/>
        </authorList>
    </citation>
    <scope>NUCLEOTIDE SEQUENCE [LARGE SCALE GENOMIC DNA]</scope>
</reference>
<dbReference type="EMBL" id="CAXHTA020000016">
    <property type="protein sequence ID" value="CAL5226142.1"/>
    <property type="molecule type" value="Genomic_DNA"/>
</dbReference>
<evidence type="ECO:0000313" key="2">
    <source>
        <dbReference type="EMBL" id="CAL5226142.1"/>
    </source>
</evidence>
<dbReference type="Proteomes" id="UP001497392">
    <property type="component" value="Unassembled WGS sequence"/>
</dbReference>
<gene>
    <name evidence="2" type="primary">g8962</name>
    <name evidence="2" type="ORF">VP750_LOCUS8048</name>
</gene>
<protein>
    <submittedName>
        <fullName evidence="2">G8962 protein</fullName>
    </submittedName>
</protein>
<evidence type="ECO:0000256" key="1">
    <source>
        <dbReference type="SAM" id="MobiDB-lite"/>
    </source>
</evidence>
<organism evidence="2 3">
    <name type="scientific">Coccomyxa viridis</name>
    <dbReference type="NCBI Taxonomy" id="1274662"/>
    <lineage>
        <taxon>Eukaryota</taxon>
        <taxon>Viridiplantae</taxon>
        <taxon>Chlorophyta</taxon>
        <taxon>core chlorophytes</taxon>
        <taxon>Trebouxiophyceae</taxon>
        <taxon>Trebouxiophyceae incertae sedis</taxon>
        <taxon>Coccomyxaceae</taxon>
        <taxon>Coccomyxa</taxon>
    </lineage>
</organism>